<evidence type="ECO:0000259" key="15">
    <source>
        <dbReference type="Pfam" id="PF04413"/>
    </source>
</evidence>
<accession>A0A369Z2L7</accession>
<keyword evidence="13" id="KW-0448">Lipopolysaccharide biosynthesis</keyword>
<evidence type="ECO:0000259" key="14">
    <source>
        <dbReference type="Pfam" id="PF00534"/>
    </source>
</evidence>
<dbReference type="EC" id="2.4.99.12" evidence="4 13"/>
<dbReference type="FunFam" id="3.40.50.2000:FF:000032">
    <property type="entry name" value="3-deoxy-D-manno-octulosonic acid transferase"/>
    <property type="match status" value="1"/>
</dbReference>
<evidence type="ECO:0000256" key="3">
    <source>
        <dbReference type="ARBA" id="ARBA00006380"/>
    </source>
</evidence>
<keyword evidence="7 13" id="KW-0808">Transferase</keyword>
<dbReference type="InterPro" id="IPR001296">
    <property type="entry name" value="Glyco_trans_1"/>
</dbReference>
<dbReference type="PANTHER" id="PTHR42755:SF1">
    <property type="entry name" value="3-DEOXY-D-MANNO-OCTULOSONIC ACID TRANSFERASE, MITOCHONDRIAL-RELATED"/>
    <property type="match status" value="1"/>
</dbReference>
<evidence type="ECO:0000256" key="8">
    <source>
        <dbReference type="ARBA" id="ARBA00022968"/>
    </source>
</evidence>
<comment type="similarity">
    <text evidence="3">Belongs to the glycosyltransferase group 1 family. Glycosyltransferase 30 subfamily.</text>
</comment>
<reference evidence="16 17" key="1">
    <citation type="submission" date="2018-05" db="EMBL/GenBank/DDBJ databases">
        <title>Draft Genome Sequences for a Diverse set of 7 Haemophilus Species.</title>
        <authorList>
            <person name="Nichols M."/>
            <person name="Topaz N."/>
            <person name="Wang X."/>
            <person name="Wang X."/>
            <person name="Boxrud D."/>
        </authorList>
    </citation>
    <scope>NUCLEOTIDE SEQUENCE [LARGE SCALE GENOMIC DNA]</scope>
    <source>
        <strain evidence="16 17">C2008001710</strain>
    </source>
</reference>
<dbReference type="GO" id="GO:0009244">
    <property type="term" value="P:lipopolysaccharide core region biosynthetic process"/>
    <property type="evidence" value="ECO:0007669"/>
    <property type="project" value="UniProtKB-UniRule"/>
</dbReference>
<feature type="site" description="Transition state stabilizer" evidence="12">
    <location>
        <position position="210"/>
    </location>
</feature>
<comment type="catalytic activity">
    <reaction evidence="10 13">
        <text>lipid IVA (E. coli) + CMP-3-deoxy-beta-D-manno-octulosonate = alpha-Kdo-(2-&gt;6)-lipid IVA (E. coli) + CMP + H(+)</text>
        <dbReference type="Rhea" id="RHEA:28066"/>
        <dbReference type="ChEBI" id="CHEBI:15378"/>
        <dbReference type="ChEBI" id="CHEBI:58603"/>
        <dbReference type="ChEBI" id="CHEBI:60364"/>
        <dbReference type="ChEBI" id="CHEBI:60377"/>
        <dbReference type="ChEBI" id="CHEBI:85987"/>
        <dbReference type="EC" id="2.4.99.12"/>
    </reaction>
</comment>
<dbReference type="AlphaFoldDB" id="A0A369Z2L7"/>
<keyword evidence="13" id="KW-1003">Cell membrane</keyword>
<sequence length="431" mass="48918">MWRFFYTGLMYLIQPFVLFFMLLRSLKAPNYRKRLGERYGIYANLVKPAKDGIVIHAASVGEVIAATPLVKRIQKDYPHLPITFTTVTPTGSERVKAAFGETVTHCYLPYDLPCVINRFIDFIQPKVFIVIETELWPNLIDCLARRNIPFIVANARLSARSARRYGKVKQHLQYMLSQISLIAPQDSISGKRYLELGYEKDRLQLTGNIKYDLVVSDELLKDIATLHESWAKDRQIWIAASTHEGEEELILQAHHLLLKKHPNLLLLLVPRHPERFNPVADLIEKANFNFIRRSTGEIPSENTQVILGDTMGELMLMYGISDIAFVGGSLVKHGGHNPLEPLAFKLPVVSGKHTFNFPEVFTSLLEVQGVLQINSTEKALSEIIDKLLNSKGARQRLGNAGYEVLIENRGALQRLLDLLHPYLTNISENNK</sequence>
<dbReference type="EMBL" id="QEPW01000027">
    <property type="protein sequence ID" value="RDE88677.1"/>
    <property type="molecule type" value="Genomic_DNA"/>
</dbReference>
<dbReference type="NCBIfam" id="NF004388">
    <property type="entry name" value="PRK05749.1-4"/>
    <property type="match status" value="1"/>
</dbReference>
<evidence type="ECO:0000256" key="7">
    <source>
        <dbReference type="ARBA" id="ARBA00022679"/>
    </source>
</evidence>
<dbReference type="Pfam" id="PF00534">
    <property type="entry name" value="Glycos_transf_1"/>
    <property type="match status" value="1"/>
</dbReference>
<dbReference type="Proteomes" id="UP000253910">
    <property type="component" value="Unassembled WGS sequence"/>
</dbReference>
<dbReference type="RefSeq" id="WP_111316059.1">
    <property type="nucleotide sequence ID" value="NZ_QEPW01000027.1"/>
</dbReference>
<dbReference type="Gene3D" id="3.40.50.11720">
    <property type="entry name" value="3-Deoxy-D-manno-octulosonic-acid transferase, N-terminal domain"/>
    <property type="match status" value="1"/>
</dbReference>
<evidence type="ECO:0000256" key="6">
    <source>
        <dbReference type="ARBA" id="ARBA00022519"/>
    </source>
</evidence>
<dbReference type="InterPro" id="IPR038107">
    <property type="entry name" value="Glycos_transf_N_sf"/>
</dbReference>
<proteinExistence type="inferred from homology"/>
<gene>
    <name evidence="16" type="ORF">DPV87_10075</name>
</gene>
<comment type="subcellular location">
    <subcellularLocation>
        <location evidence="1">Cell inner membrane</location>
        <topology evidence="1">Single-pass membrane protein</topology>
        <orientation evidence="1">Cytoplasmic side</orientation>
    </subcellularLocation>
    <subcellularLocation>
        <location evidence="13">Cell membrane</location>
    </subcellularLocation>
</comment>
<evidence type="ECO:0000256" key="1">
    <source>
        <dbReference type="ARBA" id="ARBA00004388"/>
    </source>
</evidence>
<evidence type="ECO:0000256" key="9">
    <source>
        <dbReference type="ARBA" id="ARBA00031445"/>
    </source>
</evidence>
<keyword evidence="8" id="KW-0735">Signal-anchor</keyword>
<feature type="domain" description="3-deoxy-D-manno-octulosonic-acid transferase N-terminal" evidence="15">
    <location>
        <begin position="33"/>
        <end position="212"/>
    </location>
</feature>
<dbReference type="Gene3D" id="3.40.50.2000">
    <property type="entry name" value="Glycogen Phosphorylase B"/>
    <property type="match status" value="1"/>
</dbReference>
<dbReference type="FunFam" id="3.40.50.11720:FF:000001">
    <property type="entry name" value="3-deoxy-D-manno-octulosonic acid transferase"/>
    <property type="match status" value="1"/>
</dbReference>
<dbReference type="GO" id="GO:0009245">
    <property type="term" value="P:lipid A biosynthetic process"/>
    <property type="evidence" value="ECO:0007669"/>
    <property type="project" value="TreeGrafter"/>
</dbReference>
<evidence type="ECO:0000313" key="16">
    <source>
        <dbReference type="EMBL" id="RDE88677.1"/>
    </source>
</evidence>
<evidence type="ECO:0000256" key="2">
    <source>
        <dbReference type="ARBA" id="ARBA00004713"/>
    </source>
</evidence>
<dbReference type="InterPro" id="IPR007507">
    <property type="entry name" value="Glycos_transf_N"/>
</dbReference>
<dbReference type="UniPathway" id="UPA00958"/>
<comment type="function">
    <text evidence="13">Involved in lipopolysaccharide (LPS) biosynthesis. Catalyzes the transfer of 3-deoxy-D-manno-octulosonate (Kdo) residue(s) from CMP-Kdo to lipid IV(A), the tetraacyldisaccharide-1,4'-bisphosphate precursor of lipid A.</text>
</comment>
<dbReference type="GO" id="GO:0005886">
    <property type="term" value="C:plasma membrane"/>
    <property type="evidence" value="ECO:0007669"/>
    <property type="project" value="UniProtKB-SubCell"/>
</dbReference>
<dbReference type="InterPro" id="IPR039901">
    <property type="entry name" value="Kdotransferase"/>
</dbReference>
<feature type="transmembrane region" description="Helical" evidence="13">
    <location>
        <begin position="6"/>
        <end position="26"/>
    </location>
</feature>
<evidence type="ECO:0000256" key="10">
    <source>
        <dbReference type="ARBA" id="ARBA00049183"/>
    </source>
</evidence>
<comment type="caution">
    <text evidence="16">The sequence shown here is derived from an EMBL/GenBank/DDBJ whole genome shotgun (WGS) entry which is preliminary data.</text>
</comment>
<organism evidence="16 17">
    <name type="scientific">Haemophilus parainfluenzae</name>
    <dbReference type="NCBI Taxonomy" id="729"/>
    <lineage>
        <taxon>Bacteria</taxon>
        <taxon>Pseudomonadati</taxon>
        <taxon>Pseudomonadota</taxon>
        <taxon>Gammaproteobacteria</taxon>
        <taxon>Pasteurellales</taxon>
        <taxon>Pasteurellaceae</taxon>
        <taxon>Haemophilus</taxon>
    </lineage>
</organism>
<keyword evidence="13" id="KW-0812">Transmembrane</keyword>
<comment type="pathway">
    <text evidence="2 13">Bacterial outer membrane biogenesis; LPS core biosynthesis.</text>
</comment>
<evidence type="ECO:0000256" key="13">
    <source>
        <dbReference type="RuleBase" id="RU365103"/>
    </source>
</evidence>
<name>A0A369Z2L7_HAEPA</name>
<evidence type="ECO:0000313" key="17">
    <source>
        <dbReference type="Proteomes" id="UP000253910"/>
    </source>
</evidence>
<dbReference type="GO" id="GO:0043842">
    <property type="term" value="F:Kdo transferase activity"/>
    <property type="evidence" value="ECO:0007669"/>
    <property type="project" value="UniProtKB-EC"/>
</dbReference>
<keyword evidence="13" id="KW-0472">Membrane</keyword>
<evidence type="ECO:0000256" key="5">
    <source>
        <dbReference type="ARBA" id="ARBA00019077"/>
    </source>
</evidence>
<keyword evidence="6" id="KW-0997">Cell inner membrane</keyword>
<feature type="domain" description="Glycosyl transferase family 1" evidence="14">
    <location>
        <begin position="234"/>
        <end position="403"/>
    </location>
</feature>
<dbReference type="PANTHER" id="PTHR42755">
    <property type="entry name" value="3-DEOXY-MANNO-OCTULOSONATE CYTIDYLYLTRANSFERASE"/>
    <property type="match status" value="1"/>
</dbReference>
<keyword evidence="13" id="KW-1133">Transmembrane helix</keyword>
<evidence type="ECO:0000256" key="11">
    <source>
        <dbReference type="PIRSR" id="PIRSR639901-1"/>
    </source>
</evidence>
<protein>
    <recommendedName>
        <fullName evidence="5 13">3-deoxy-D-manno-octulosonic acid transferase</fullName>
        <shortName evidence="13">Kdo transferase</shortName>
        <ecNumber evidence="4 13">2.4.99.12</ecNumber>
    </recommendedName>
    <alternativeName>
        <fullName evidence="9 13">Lipid IV(A) 3-deoxy-D-manno-octulosonic acid transferase</fullName>
    </alternativeName>
</protein>
<feature type="site" description="Transition state stabilizer" evidence="12">
    <location>
        <position position="132"/>
    </location>
</feature>
<feature type="active site" description="Proton acceptor" evidence="11">
    <location>
        <position position="62"/>
    </location>
</feature>
<dbReference type="Pfam" id="PF04413">
    <property type="entry name" value="Glycos_transf_N"/>
    <property type="match status" value="1"/>
</dbReference>
<evidence type="ECO:0000256" key="12">
    <source>
        <dbReference type="PIRSR" id="PIRSR639901-2"/>
    </source>
</evidence>
<evidence type="ECO:0000256" key="4">
    <source>
        <dbReference type="ARBA" id="ARBA00012621"/>
    </source>
</evidence>
<dbReference type="SUPFAM" id="SSF53756">
    <property type="entry name" value="UDP-Glycosyltransferase/glycogen phosphorylase"/>
    <property type="match status" value="1"/>
</dbReference>